<dbReference type="PANTHER" id="PTHR46580:SF2">
    <property type="entry name" value="MAM DOMAIN-CONTAINING PROTEIN"/>
    <property type="match status" value="1"/>
</dbReference>
<feature type="domain" description="DUF4347" evidence="2">
    <location>
        <begin position="4"/>
        <end position="146"/>
    </location>
</feature>
<dbReference type="EMBL" id="JBHSLC010000017">
    <property type="protein sequence ID" value="MFC5355600.1"/>
    <property type="molecule type" value="Genomic_DNA"/>
</dbReference>
<evidence type="ECO:0000313" key="4">
    <source>
        <dbReference type="Proteomes" id="UP001596166"/>
    </source>
</evidence>
<dbReference type="InterPro" id="IPR001343">
    <property type="entry name" value="Hemolysn_Ca-bd"/>
</dbReference>
<dbReference type="InterPro" id="IPR013517">
    <property type="entry name" value="FG-GAP"/>
</dbReference>
<dbReference type="InterPro" id="IPR011049">
    <property type="entry name" value="Serralysin-like_metalloprot_C"/>
</dbReference>
<protein>
    <submittedName>
        <fullName evidence="3">DUF4347 domain-containing protein</fullName>
    </submittedName>
</protein>
<comment type="caution">
    <text evidence="3">The sequence shown here is derived from an EMBL/GenBank/DDBJ whole genome shotgun (WGS) entry which is preliminary data.</text>
</comment>
<name>A0ABW0G3L4_9PROT</name>
<organism evidence="3 4">
    <name type="scientific">Azospirillum himalayense</name>
    <dbReference type="NCBI Taxonomy" id="654847"/>
    <lineage>
        <taxon>Bacteria</taxon>
        <taxon>Pseudomonadati</taxon>
        <taxon>Pseudomonadota</taxon>
        <taxon>Alphaproteobacteria</taxon>
        <taxon>Rhodospirillales</taxon>
        <taxon>Azospirillaceae</taxon>
        <taxon>Azospirillum</taxon>
    </lineage>
</organism>
<reference evidence="4" key="1">
    <citation type="journal article" date="2019" name="Int. J. Syst. Evol. Microbiol.">
        <title>The Global Catalogue of Microorganisms (GCM) 10K type strain sequencing project: providing services to taxonomists for standard genome sequencing and annotation.</title>
        <authorList>
            <consortium name="The Broad Institute Genomics Platform"/>
            <consortium name="The Broad Institute Genome Sequencing Center for Infectious Disease"/>
            <person name="Wu L."/>
            <person name="Ma J."/>
        </authorList>
    </citation>
    <scope>NUCLEOTIDE SEQUENCE [LARGE SCALE GENOMIC DNA]</scope>
    <source>
        <strain evidence="4">CCUG 58760</strain>
    </source>
</reference>
<dbReference type="SUPFAM" id="SSF69318">
    <property type="entry name" value="Integrin alpha N-terminal domain"/>
    <property type="match status" value="1"/>
</dbReference>
<dbReference type="Pfam" id="PF13517">
    <property type="entry name" value="FG-GAP_3"/>
    <property type="match status" value="2"/>
</dbReference>
<proteinExistence type="predicted"/>
<dbReference type="PRINTS" id="PR00313">
    <property type="entry name" value="CABNDNGRPT"/>
</dbReference>
<dbReference type="Pfam" id="PF00353">
    <property type="entry name" value="HemolysinCabind"/>
    <property type="match status" value="8"/>
</dbReference>
<dbReference type="RefSeq" id="WP_376995231.1">
    <property type="nucleotide sequence ID" value="NZ_JBHSLC010000017.1"/>
</dbReference>
<evidence type="ECO:0000256" key="1">
    <source>
        <dbReference type="ARBA" id="ARBA00022729"/>
    </source>
</evidence>
<dbReference type="SUPFAM" id="SSF51120">
    <property type="entry name" value="beta-Roll"/>
    <property type="match status" value="4"/>
</dbReference>
<dbReference type="PROSITE" id="PS00330">
    <property type="entry name" value="HEMOLYSIN_CALCIUM"/>
    <property type="match status" value="2"/>
</dbReference>
<dbReference type="InterPro" id="IPR028994">
    <property type="entry name" value="Integrin_alpha_N"/>
</dbReference>
<evidence type="ECO:0000259" key="2">
    <source>
        <dbReference type="Pfam" id="PF14252"/>
    </source>
</evidence>
<accession>A0ABW0G3L4</accession>
<dbReference type="Gene3D" id="2.150.10.10">
    <property type="entry name" value="Serralysin-like metalloprotease, C-terminal"/>
    <property type="match status" value="6"/>
</dbReference>
<dbReference type="Pfam" id="PF14252">
    <property type="entry name" value="DUF4347"/>
    <property type="match status" value="1"/>
</dbReference>
<keyword evidence="1" id="KW-0732">Signal</keyword>
<dbReference type="Proteomes" id="UP001596166">
    <property type="component" value="Unassembled WGS sequence"/>
</dbReference>
<evidence type="ECO:0000313" key="3">
    <source>
        <dbReference type="EMBL" id="MFC5355600.1"/>
    </source>
</evidence>
<dbReference type="InterPro" id="IPR025592">
    <property type="entry name" value="DUF4347"/>
</dbReference>
<dbReference type="PANTHER" id="PTHR46580">
    <property type="entry name" value="SENSOR KINASE-RELATED"/>
    <property type="match status" value="1"/>
</dbReference>
<sequence length="1051" mass="106875">MNEVIIADAGIEDLDGLLGSRRPDVQVTLVSATDDVHAILAEVLAQRPTAVHLVAHGEPGRVRLGARPLDAQSLLDRSWPDARGTEIHIHACHAAMGETGRRLLDRLAAATGAAVAAATGPVGPAARGASWRLDAWTAPVMAASPLAGADGWNHVLAVTGTATTGNDTLSSDDAADLVDGGAGNDVLIGNGGNDTLIGGLGHDTMDGGAGADVFDGGDGFDIVTYENATTGMVIDIGNPANSTGDAAGDSFTGIERWIGSNYADTMVAGNDPVWFWGHAGDDVEIGGAGNDTMESGDGNDTVYGGAGDDQIYSRADNDVLYGEDGNDLIYGGWGNDMLDGGAGNDTLFGEGDTDTMYGGAGDDSMDGGQGNDLMYGGDGNDTLIGGIGHDTMEGGAGADVFDGGDGFDEVTYANATAGVVLDLRNPANSTGDAAGDSFTNIERWIGSEFDDQLVANDDGVWFWGHGGNDVEIGGAGNDTMESGTGNDTIYGGGGDDRAFGRADDDMLYGEDGNDLLAGGGGNDMLDGGTGNDTLIGDWGVDTMIGGDGDDVFYSGAHDPLPEADVIQGGAGNDTFIIAAQSDAGTVSFDGGDGTDTLRISSDNIADPENKITTATPQIDISGMILTSVERLELTGSVRHTVTMTTAQANGFTGGITGATGGDVFTITGTAMAGAVTAGDGSQLTAGQVQVETVNGVTLLRIGTDATAGADVTLRLAGSFAANQFQVSGSSITLMQPAAEPLQTWHGPDMNGDGTADILMLNAQTGELNLVSTVNGTVTGQAVSIAAPADWSVMGQADFTGDGKTDLLWRHNNSGDVGVWTMDGPTVTGTAMVASGIDPNWAPVATGDFGGDGKADILLRNSQTNEVGIWQMDGSQIAGTASLGIVAPEWEVLGAADFTGDGKADLLWRNSTTHELGLWEMDGTTLTQAGATSLQAGGDWQVGGLGDVDGDGKADIIFRNRTTEQVDIWKMDGFTATEARVVDGVSNDWAIEGVGDYNGDGRSDILWQHTDGTVAAWNSVDQGGAIGIDPRVITTASGMSPVSLGGNMTGAG</sequence>
<dbReference type="Gene3D" id="2.130.10.130">
    <property type="entry name" value="Integrin alpha, N-terminal"/>
    <property type="match status" value="1"/>
</dbReference>
<keyword evidence="4" id="KW-1185">Reference proteome</keyword>
<dbReference type="InterPro" id="IPR018511">
    <property type="entry name" value="Hemolysin-typ_Ca-bd_CS"/>
</dbReference>
<gene>
    <name evidence="3" type="ORF">ACFPMG_11330</name>
</gene>